<evidence type="ECO:0000313" key="3">
    <source>
        <dbReference type="Proteomes" id="UP000605970"/>
    </source>
</evidence>
<comment type="caution">
    <text evidence="2">The sequence shown here is derived from an EMBL/GenBank/DDBJ whole genome shotgun (WGS) entry which is preliminary data.</text>
</comment>
<evidence type="ECO:0000256" key="1">
    <source>
        <dbReference type="SAM" id="Phobius"/>
    </source>
</evidence>
<dbReference type="AlphaFoldDB" id="A0A8T0A1Y7"/>
<feature type="non-terminal residue" evidence="2">
    <location>
        <position position="61"/>
    </location>
</feature>
<accession>A0A8T0A1Y7</accession>
<protein>
    <submittedName>
        <fullName evidence="2">Uncharacterized protein</fullName>
    </submittedName>
</protein>
<sequence>AEKPNTENTFIGNSDTLGLGKTAKVEEIKESKRTRRGFWRGVGAGALIGGGSALAYKAFKG</sequence>
<organism evidence="2 3">
    <name type="scientific">Meloidogyne graminicola</name>
    <dbReference type="NCBI Taxonomy" id="189291"/>
    <lineage>
        <taxon>Eukaryota</taxon>
        <taxon>Metazoa</taxon>
        <taxon>Ecdysozoa</taxon>
        <taxon>Nematoda</taxon>
        <taxon>Chromadorea</taxon>
        <taxon>Rhabditida</taxon>
        <taxon>Tylenchina</taxon>
        <taxon>Tylenchomorpha</taxon>
        <taxon>Tylenchoidea</taxon>
        <taxon>Meloidogynidae</taxon>
        <taxon>Meloidogyninae</taxon>
        <taxon>Meloidogyne</taxon>
    </lineage>
</organism>
<proteinExistence type="predicted"/>
<name>A0A8T0A1Y7_9BILA</name>
<keyword evidence="1" id="KW-0812">Transmembrane</keyword>
<keyword evidence="1" id="KW-0472">Membrane</keyword>
<evidence type="ECO:0000313" key="2">
    <source>
        <dbReference type="EMBL" id="KAF7640111.1"/>
    </source>
</evidence>
<gene>
    <name evidence="2" type="ORF">Mgra_00000557</name>
</gene>
<feature type="transmembrane region" description="Helical" evidence="1">
    <location>
        <begin position="38"/>
        <end position="59"/>
    </location>
</feature>
<keyword evidence="1" id="KW-1133">Transmembrane helix</keyword>
<dbReference type="Proteomes" id="UP000605970">
    <property type="component" value="Unassembled WGS sequence"/>
</dbReference>
<feature type="non-terminal residue" evidence="2">
    <location>
        <position position="1"/>
    </location>
</feature>
<keyword evidence="3" id="KW-1185">Reference proteome</keyword>
<dbReference type="EMBL" id="JABEBT010000002">
    <property type="protein sequence ID" value="KAF7640111.1"/>
    <property type="molecule type" value="Genomic_DNA"/>
</dbReference>
<reference evidence="2" key="1">
    <citation type="journal article" date="2020" name="Ecol. Evol.">
        <title>Genome structure and content of the rice root-knot nematode (Meloidogyne graminicola).</title>
        <authorList>
            <person name="Phan N.T."/>
            <person name="Danchin E.G.J."/>
            <person name="Klopp C."/>
            <person name="Perfus-Barbeoch L."/>
            <person name="Kozlowski D.K."/>
            <person name="Koutsovoulos G.D."/>
            <person name="Lopez-Roques C."/>
            <person name="Bouchez O."/>
            <person name="Zahm M."/>
            <person name="Besnard G."/>
            <person name="Bellafiore S."/>
        </authorList>
    </citation>
    <scope>NUCLEOTIDE SEQUENCE</scope>
    <source>
        <strain evidence="2">VN-18</strain>
    </source>
</reference>